<gene>
    <name evidence="2" type="ORF">NBZ79_11055</name>
</gene>
<proteinExistence type="predicted"/>
<dbReference type="RefSeq" id="WP_251932489.1">
    <property type="nucleotide sequence ID" value="NZ_CP098747.1"/>
</dbReference>
<organism evidence="2 3">
    <name type="scientific">Sneathiella marina</name>
    <dbReference type="NCBI Taxonomy" id="2950108"/>
    <lineage>
        <taxon>Bacteria</taxon>
        <taxon>Pseudomonadati</taxon>
        <taxon>Pseudomonadota</taxon>
        <taxon>Alphaproteobacteria</taxon>
        <taxon>Sneathiellales</taxon>
        <taxon>Sneathiellaceae</taxon>
        <taxon>Sneathiella</taxon>
    </lineage>
</organism>
<accession>A0ABY4W357</accession>
<dbReference type="EMBL" id="CP098747">
    <property type="protein sequence ID" value="USG59719.1"/>
    <property type="molecule type" value="Genomic_DNA"/>
</dbReference>
<dbReference type="InterPro" id="IPR002871">
    <property type="entry name" value="NIF_FeS_clus_asmbl_NifU_N"/>
</dbReference>
<dbReference type="CDD" id="cd06664">
    <property type="entry name" value="IscU_like"/>
    <property type="match status" value="1"/>
</dbReference>
<reference evidence="2" key="1">
    <citation type="submission" date="2022-06" db="EMBL/GenBank/DDBJ databases">
        <title>Sneathiella actinostolidae sp. nov., isolated from a sea anemonein the Western Pacific Ocean.</title>
        <authorList>
            <person name="Wei M.J."/>
        </authorList>
    </citation>
    <scope>NUCLEOTIDE SEQUENCE</scope>
    <source>
        <strain evidence="2">PHK-P5</strain>
    </source>
</reference>
<dbReference type="Gene3D" id="3.90.1010.10">
    <property type="match status" value="1"/>
</dbReference>
<dbReference type="Pfam" id="PF01592">
    <property type="entry name" value="NifU_N"/>
    <property type="match status" value="1"/>
</dbReference>
<evidence type="ECO:0000313" key="2">
    <source>
        <dbReference type="EMBL" id="USG59719.1"/>
    </source>
</evidence>
<dbReference type="SUPFAM" id="SSF82649">
    <property type="entry name" value="SufE/NifU"/>
    <property type="match status" value="1"/>
</dbReference>
<dbReference type="Proteomes" id="UP001056291">
    <property type="component" value="Chromosome"/>
</dbReference>
<evidence type="ECO:0000259" key="1">
    <source>
        <dbReference type="Pfam" id="PF01592"/>
    </source>
</evidence>
<feature type="domain" description="NIF system FeS cluster assembly NifU N-terminal" evidence="1">
    <location>
        <begin position="6"/>
        <end position="87"/>
    </location>
</feature>
<sequence>MIQELYQKQLMRLAADATGEGVMSDPDAETVLDNPTCGDRIKIQIKISDGKITALNHENRSCMLCQAAASVVGENAIGHSHDDITALRGTIDGMLKNNAFSAIPGWNALENFAPVAHHKSRHACVLLPFDALINVLSEAQTKNA</sequence>
<keyword evidence="3" id="KW-1185">Reference proteome</keyword>
<evidence type="ECO:0000313" key="3">
    <source>
        <dbReference type="Proteomes" id="UP001056291"/>
    </source>
</evidence>
<name>A0ABY4W357_9PROT</name>
<protein>
    <submittedName>
        <fullName evidence="2">Iron-sulfur cluster assembly scaffold protein</fullName>
    </submittedName>
</protein>